<accession>A0ABV1DZY5</accession>
<protein>
    <submittedName>
        <fullName evidence="6">ATP-grasp domain-containing protein</fullName>
    </submittedName>
</protein>
<evidence type="ECO:0000313" key="7">
    <source>
        <dbReference type="Proteomes" id="UP001489509"/>
    </source>
</evidence>
<dbReference type="Pfam" id="PF13535">
    <property type="entry name" value="ATP-grasp_4"/>
    <property type="match status" value="1"/>
</dbReference>
<dbReference type="InterPro" id="IPR052032">
    <property type="entry name" value="ATP-dep_AA_Ligase"/>
</dbReference>
<dbReference type="PANTHER" id="PTHR43585:SF2">
    <property type="entry name" value="ATP-GRASP ENZYME FSQD"/>
    <property type="match status" value="1"/>
</dbReference>
<comment type="caution">
    <text evidence="6">The sequence shown here is derived from an EMBL/GenBank/DDBJ whole genome shotgun (WGS) entry which is preliminary data.</text>
</comment>
<keyword evidence="7" id="KW-1185">Reference proteome</keyword>
<evidence type="ECO:0000256" key="2">
    <source>
        <dbReference type="ARBA" id="ARBA00022741"/>
    </source>
</evidence>
<gene>
    <name evidence="6" type="ORF">WMO26_05120</name>
</gene>
<name>A0ABV1DZY5_9FIRM</name>
<evidence type="ECO:0000259" key="5">
    <source>
        <dbReference type="PROSITE" id="PS50975"/>
    </source>
</evidence>
<dbReference type="Proteomes" id="UP001489509">
    <property type="component" value="Unassembled WGS sequence"/>
</dbReference>
<evidence type="ECO:0000256" key="1">
    <source>
        <dbReference type="ARBA" id="ARBA00022598"/>
    </source>
</evidence>
<keyword evidence="3 4" id="KW-0067">ATP-binding</keyword>
<proteinExistence type="predicted"/>
<evidence type="ECO:0000256" key="3">
    <source>
        <dbReference type="ARBA" id="ARBA00022840"/>
    </source>
</evidence>
<dbReference type="SUPFAM" id="SSF56059">
    <property type="entry name" value="Glutathione synthetase ATP-binding domain-like"/>
    <property type="match status" value="1"/>
</dbReference>
<reference evidence="6 7" key="1">
    <citation type="submission" date="2024-03" db="EMBL/GenBank/DDBJ databases">
        <title>Human intestinal bacterial collection.</title>
        <authorList>
            <person name="Pauvert C."/>
            <person name="Hitch T.C.A."/>
            <person name="Clavel T."/>
        </authorList>
    </citation>
    <scope>NUCLEOTIDE SEQUENCE [LARGE SCALE GENOMIC DNA]</scope>
    <source>
        <strain evidence="6 7">CLA-JM-H44</strain>
    </source>
</reference>
<feature type="domain" description="ATP-grasp" evidence="5">
    <location>
        <begin position="109"/>
        <end position="301"/>
    </location>
</feature>
<organism evidence="6 7">
    <name type="scientific">Solibaculum intestinale</name>
    <dbReference type="NCBI Taxonomy" id="3133165"/>
    <lineage>
        <taxon>Bacteria</taxon>
        <taxon>Bacillati</taxon>
        <taxon>Bacillota</taxon>
        <taxon>Clostridia</taxon>
        <taxon>Eubacteriales</taxon>
        <taxon>Oscillospiraceae</taxon>
        <taxon>Solibaculum</taxon>
    </lineage>
</organism>
<dbReference type="Gene3D" id="3.30.470.20">
    <property type="entry name" value="ATP-grasp fold, B domain"/>
    <property type="match status" value="1"/>
</dbReference>
<dbReference type="PANTHER" id="PTHR43585">
    <property type="entry name" value="FUMIPYRROLE BIOSYNTHESIS PROTEIN C"/>
    <property type="match status" value="1"/>
</dbReference>
<dbReference type="InterPro" id="IPR013815">
    <property type="entry name" value="ATP_grasp_subdomain_1"/>
</dbReference>
<keyword evidence="1" id="KW-0436">Ligase</keyword>
<evidence type="ECO:0000256" key="4">
    <source>
        <dbReference type="PROSITE-ProRule" id="PRU00409"/>
    </source>
</evidence>
<dbReference type="EMBL" id="JBBMFD010000006">
    <property type="protein sequence ID" value="MEQ2440204.1"/>
    <property type="molecule type" value="Genomic_DNA"/>
</dbReference>
<sequence>MDRKRIAVIGANSFQDPLIRKAKEMGFETHVFAWKEGAVGAETADFFYPVSITEKEEILTVCRDIHPDAVATIASDLAAITVQYVAQRLGLPCNSAVCVARSTNKFAMRKAFLEAGIPTPGFLSLRAGETFDPGRLSFPVIVKPTDRSGSRGITKLDSPKGIGTALAAAWENSFEKRAIVEEFLDGEEFSCECISQNGTHTFLALTKKFTTGAPHFIETGHVQPAGLSPALLEAVVSTVFSALDALHITCGASHSELKVTQDGQVRLIEVGARMGGDCIGSHLVPLSTGYDFIRMVIEAAAGMPVTFAKGPHYEAAAIRFVFGREDLDRLHFIRKEAPELVRFVSEIEPFTRQVVDSSTRYGYYIVAGNDRETLRRVSAL</sequence>
<dbReference type="RefSeq" id="WP_349218623.1">
    <property type="nucleotide sequence ID" value="NZ_JBBMFD010000006.1"/>
</dbReference>
<evidence type="ECO:0000313" key="6">
    <source>
        <dbReference type="EMBL" id="MEQ2440204.1"/>
    </source>
</evidence>
<dbReference type="InterPro" id="IPR011761">
    <property type="entry name" value="ATP-grasp"/>
</dbReference>
<dbReference type="PROSITE" id="PS50975">
    <property type="entry name" value="ATP_GRASP"/>
    <property type="match status" value="1"/>
</dbReference>
<keyword evidence="2 4" id="KW-0547">Nucleotide-binding</keyword>
<dbReference type="Gene3D" id="3.30.1490.20">
    <property type="entry name" value="ATP-grasp fold, A domain"/>
    <property type="match status" value="1"/>
</dbReference>
<dbReference type="Gene3D" id="3.40.50.20">
    <property type="match status" value="1"/>
</dbReference>